<protein>
    <submittedName>
        <fullName evidence="2">CSON007586 protein</fullName>
    </submittedName>
</protein>
<dbReference type="EMBL" id="UFQT01002860">
    <property type="protein sequence ID" value="SSX34181.1"/>
    <property type="molecule type" value="Genomic_DNA"/>
</dbReference>
<keyword evidence="1" id="KW-0732">Signal</keyword>
<evidence type="ECO:0000313" key="2">
    <source>
        <dbReference type="EMBL" id="SSX14790.1"/>
    </source>
</evidence>
<proteinExistence type="predicted"/>
<sequence>MVKFCFILNFLALVALVFSQNSDLPTLCRVSREEKQCDCIWPDGPITDAIPISPPESMDE</sequence>
<name>A0A336LAZ1_CULSO</name>
<dbReference type="EMBL" id="UFQS01002860">
    <property type="protein sequence ID" value="SSX14790.1"/>
    <property type="molecule type" value="Genomic_DNA"/>
</dbReference>
<accession>A0A336LAZ1</accession>
<organism evidence="2">
    <name type="scientific">Culicoides sonorensis</name>
    <name type="common">Biting midge</name>
    <dbReference type="NCBI Taxonomy" id="179676"/>
    <lineage>
        <taxon>Eukaryota</taxon>
        <taxon>Metazoa</taxon>
        <taxon>Ecdysozoa</taxon>
        <taxon>Arthropoda</taxon>
        <taxon>Hexapoda</taxon>
        <taxon>Insecta</taxon>
        <taxon>Pterygota</taxon>
        <taxon>Neoptera</taxon>
        <taxon>Endopterygota</taxon>
        <taxon>Diptera</taxon>
        <taxon>Nematocera</taxon>
        <taxon>Chironomoidea</taxon>
        <taxon>Ceratopogonidae</taxon>
        <taxon>Ceratopogoninae</taxon>
        <taxon>Culicoides</taxon>
        <taxon>Monoculicoides</taxon>
    </lineage>
</organism>
<reference evidence="2" key="1">
    <citation type="submission" date="2018-04" db="EMBL/GenBank/DDBJ databases">
        <authorList>
            <person name="Go L.Y."/>
            <person name="Mitchell J.A."/>
        </authorList>
    </citation>
    <scope>NUCLEOTIDE SEQUENCE</scope>
    <source>
        <tissue evidence="2">Whole organism</tissue>
    </source>
</reference>
<feature type="signal peptide" evidence="1">
    <location>
        <begin position="1"/>
        <end position="19"/>
    </location>
</feature>
<evidence type="ECO:0000313" key="3">
    <source>
        <dbReference type="EMBL" id="SSX34181.1"/>
    </source>
</evidence>
<reference evidence="3" key="2">
    <citation type="submission" date="2018-07" db="EMBL/GenBank/DDBJ databases">
        <authorList>
            <person name="Quirk P.G."/>
            <person name="Krulwich T.A."/>
        </authorList>
    </citation>
    <scope>NUCLEOTIDE SEQUENCE</scope>
</reference>
<feature type="chain" id="PRO_5033342972" evidence="1">
    <location>
        <begin position="20"/>
        <end position="60"/>
    </location>
</feature>
<gene>
    <name evidence="2" type="primary">CSON007586</name>
</gene>
<dbReference type="VEuPathDB" id="VectorBase:CSON007586"/>
<dbReference type="AlphaFoldDB" id="A0A336LAZ1"/>
<evidence type="ECO:0000256" key="1">
    <source>
        <dbReference type="SAM" id="SignalP"/>
    </source>
</evidence>